<dbReference type="InterPro" id="IPR036259">
    <property type="entry name" value="MFS_trans_sf"/>
</dbReference>
<dbReference type="InterPro" id="IPR016187">
    <property type="entry name" value="CTDL_fold"/>
</dbReference>
<dbReference type="InterPro" id="IPR033989">
    <property type="entry name" value="CD209-like_CTLD"/>
</dbReference>
<comment type="similarity">
    <text evidence="2">Belongs to the major facilitator superfamily.</text>
</comment>
<evidence type="ECO:0000256" key="3">
    <source>
        <dbReference type="ARBA" id="ARBA00022448"/>
    </source>
</evidence>
<dbReference type="SMART" id="SM00034">
    <property type="entry name" value="CLECT"/>
    <property type="match status" value="1"/>
</dbReference>
<name>A0AAD7VZC4_9TELE</name>
<proteinExistence type="inferred from homology"/>
<dbReference type="InterPro" id="IPR016186">
    <property type="entry name" value="C-type_lectin-like/link_sf"/>
</dbReference>
<comment type="subcellular location">
    <subcellularLocation>
        <location evidence="1">Membrane</location>
        <topology evidence="1">Multi-pass membrane protein</topology>
    </subcellularLocation>
</comment>
<evidence type="ECO:0000313" key="11">
    <source>
        <dbReference type="Proteomes" id="UP001221898"/>
    </source>
</evidence>
<dbReference type="CDD" id="cd03590">
    <property type="entry name" value="CLECT_DC-SIGN_like"/>
    <property type="match status" value="1"/>
</dbReference>
<evidence type="ECO:0000313" key="10">
    <source>
        <dbReference type="EMBL" id="KAJ8366247.1"/>
    </source>
</evidence>
<keyword evidence="5" id="KW-0430">Lectin</keyword>
<evidence type="ECO:0000256" key="4">
    <source>
        <dbReference type="ARBA" id="ARBA00022692"/>
    </source>
</evidence>
<dbReference type="PROSITE" id="PS50041">
    <property type="entry name" value="C_TYPE_LECTIN_2"/>
    <property type="match status" value="1"/>
</dbReference>
<protein>
    <recommendedName>
        <fullName evidence="9">C-type lectin domain-containing protein</fullName>
    </recommendedName>
</protein>
<evidence type="ECO:0000256" key="2">
    <source>
        <dbReference type="ARBA" id="ARBA00008335"/>
    </source>
</evidence>
<keyword evidence="7 8" id="KW-0472">Membrane</keyword>
<feature type="transmembrane region" description="Helical" evidence="8">
    <location>
        <begin position="6"/>
        <end position="27"/>
    </location>
</feature>
<dbReference type="Pfam" id="PF00059">
    <property type="entry name" value="Lectin_C"/>
    <property type="match status" value="1"/>
</dbReference>
<sequence>MPTLGWRWLLGFSTLPLVIFALLCFWLPESARYDVLTGHPEKAMTTLRRIATENKAAMPLGTLSCANQEHRGRIQDLFCSGYWKTTCLLWFIWFSFAFSYFGLVLLTSVLLQSGDECGVSRGYMTDGGCSLQCNVLTSSDYKDLLWTTLSEFPGLLVTVIAIDRIGRRKTMALCFLVFAPLHPALVRLYRRAAGEECGVAGEQDVPVLYHASSHDAVVLVVPHSQPRPGDGHLQWHGRVERVCRPCPEGWEESNSKCYYFSTEKKSWNDSRSDCLKQGADLVIIESKDDQDFISKHTRDDFYWIGLSDSETEGTFLWVDGTPLQEDKA</sequence>
<dbReference type="GO" id="GO:0022857">
    <property type="term" value="F:transmembrane transporter activity"/>
    <property type="evidence" value="ECO:0007669"/>
    <property type="project" value="InterPro"/>
</dbReference>
<dbReference type="Proteomes" id="UP001221898">
    <property type="component" value="Unassembled WGS sequence"/>
</dbReference>
<feature type="domain" description="C-type lectin" evidence="9">
    <location>
        <begin position="253"/>
        <end position="324"/>
    </location>
</feature>
<keyword evidence="3" id="KW-0813">Transport</keyword>
<dbReference type="GO" id="GO:0016020">
    <property type="term" value="C:membrane"/>
    <property type="evidence" value="ECO:0007669"/>
    <property type="project" value="UniProtKB-SubCell"/>
</dbReference>
<gene>
    <name evidence="10" type="ORF">AAFF_G00364980</name>
</gene>
<feature type="transmembrane region" description="Helical" evidence="8">
    <location>
        <begin position="144"/>
        <end position="162"/>
    </location>
</feature>
<dbReference type="PANTHER" id="PTHR23511:SF5">
    <property type="entry name" value="MAJOR FACILITATOR-TYPE TRANSPORTER HXNZ-RELATED"/>
    <property type="match status" value="1"/>
</dbReference>
<dbReference type="SUPFAM" id="SSF56436">
    <property type="entry name" value="C-type lectin-like"/>
    <property type="match status" value="1"/>
</dbReference>
<dbReference type="EMBL" id="JAINUG010000620">
    <property type="protein sequence ID" value="KAJ8366247.1"/>
    <property type="molecule type" value="Genomic_DNA"/>
</dbReference>
<keyword evidence="4 8" id="KW-0812">Transmembrane</keyword>
<evidence type="ECO:0000256" key="8">
    <source>
        <dbReference type="SAM" id="Phobius"/>
    </source>
</evidence>
<keyword evidence="6 8" id="KW-1133">Transmembrane helix</keyword>
<organism evidence="10 11">
    <name type="scientific">Aldrovandia affinis</name>
    <dbReference type="NCBI Taxonomy" id="143900"/>
    <lineage>
        <taxon>Eukaryota</taxon>
        <taxon>Metazoa</taxon>
        <taxon>Chordata</taxon>
        <taxon>Craniata</taxon>
        <taxon>Vertebrata</taxon>
        <taxon>Euteleostomi</taxon>
        <taxon>Actinopterygii</taxon>
        <taxon>Neopterygii</taxon>
        <taxon>Teleostei</taxon>
        <taxon>Notacanthiformes</taxon>
        <taxon>Halosauridae</taxon>
        <taxon>Aldrovandia</taxon>
    </lineage>
</organism>
<keyword evidence="11" id="KW-1185">Reference proteome</keyword>
<feature type="transmembrane region" description="Helical" evidence="8">
    <location>
        <begin position="87"/>
        <end position="111"/>
    </location>
</feature>
<evidence type="ECO:0000259" key="9">
    <source>
        <dbReference type="PROSITE" id="PS50041"/>
    </source>
</evidence>
<evidence type="ECO:0000256" key="5">
    <source>
        <dbReference type="ARBA" id="ARBA00022734"/>
    </source>
</evidence>
<accession>A0AAD7VZC4</accession>
<evidence type="ECO:0000256" key="6">
    <source>
        <dbReference type="ARBA" id="ARBA00022989"/>
    </source>
</evidence>
<dbReference type="Gene3D" id="3.10.100.10">
    <property type="entry name" value="Mannose-Binding Protein A, subunit A"/>
    <property type="match status" value="1"/>
</dbReference>
<dbReference type="GO" id="GO:0030246">
    <property type="term" value="F:carbohydrate binding"/>
    <property type="evidence" value="ECO:0007669"/>
    <property type="project" value="UniProtKB-KW"/>
</dbReference>
<dbReference type="Pfam" id="PF00083">
    <property type="entry name" value="Sugar_tr"/>
    <property type="match status" value="1"/>
</dbReference>
<dbReference type="AlphaFoldDB" id="A0AAD7VZC4"/>
<dbReference type="Gene3D" id="1.20.1250.20">
    <property type="entry name" value="MFS general substrate transporter like domains"/>
    <property type="match status" value="1"/>
</dbReference>
<dbReference type="SUPFAM" id="SSF103473">
    <property type="entry name" value="MFS general substrate transporter"/>
    <property type="match status" value="1"/>
</dbReference>
<evidence type="ECO:0000256" key="1">
    <source>
        <dbReference type="ARBA" id="ARBA00004141"/>
    </source>
</evidence>
<dbReference type="PANTHER" id="PTHR23511">
    <property type="entry name" value="SYNAPTIC VESICLE GLYCOPROTEIN 2"/>
    <property type="match status" value="1"/>
</dbReference>
<comment type="caution">
    <text evidence="10">The sequence shown here is derived from an EMBL/GenBank/DDBJ whole genome shotgun (WGS) entry which is preliminary data.</text>
</comment>
<dbReference type="InterPro" id="IPR005828">
    <property type="entry name" value="MFS_sugar_transport-like"/>
</dbReference>
<dbReference type="InterPro" id="IPR001304">
    <property type="entry name" value="C-type_lectin-like"/>
</dbReference>
<evidence type="ECO:0000256" key="7">
    <source>
        <dbReference type="ARBA" id="ARBA00023136"/>
    </source>
</evidence>
<reference evidence="10" key="1">
    <citation type="journal article" date="2023" name="Science">
        <title>Genome structures resolve the early diversification of teleost fishes.</title>
        <authorList>
            <person name="Parey E."/>
            <person name="Louis A."/>
            <person name="Montfort J."/>
            <person name="Bouchez O."/>
            <person name="Roques C."/>
            <person name="Iampietro C."/>
            <person name="Lluch J."/>
            <person name="Castinel A."/>
            <person name="Donnadieu C."/>
            <person name="Desvignes T."/>
            <person name="Floi Bucao C."/>
            <person name="Jouanno E."/>
            <person name="Wen M."/>
            <person name="Mejri S."/>
            <person name="Dirks R."/>
            <person name="Jansen H."/>
            <person name="Henkel C."/>
            <person name="Chen W.J."/>
            <person name="Zahm M."/>
            <person name="Cabau C."/>
            <person name="Klopp C."/>
            <person name="Thompson A.W."/>
            <person name="Robinson-Rechavi M."/>
            <person name="Braasch I."/>
            <person name="Lecointre G."/>
            <person name="Bobe J."/>
            <person name="Postlethwait J.H."/>
            <person name="Berthelot C."/>
            <person name="Roest Crollius H."/>
            <person name="Guiguen Y."/>
        </authorList>
    </citation>
    <scope>NUCLEOTIDE SEQUENCE</scope>
    <source>
        <strain evidence="10">NC1722</strain>
    </source>
</reference>